<feature type="transmembrane region" description="Helical" evidence="5">
    <location>
        <begin position="649"/>
        <end position="674"/>
    </location>
</feature>
<evidence type="ECO:0000256" key="1">
    <source>
        <dbReference type="ARBA" id="ARBA00007992"/>
    </source>
</evidence>
<proteinExistence type="inferred from homology"/>
<dbReference type="Proteomes" id="UP000007963">
    <property type="component" value="Unassembled WGS sequence"/>
</dbReference>
<dbReference type="SUPFAM" id="SSF51905">
    <property type="entry name" value="FAD/NAD(P)-binding domain"/>
    <property type="match status" value="1"/>
</dbReference>
<dbReference type="InterPro" id="IPR050562">
    <property type="entry name" value="FAD_mOase_fung"/>
</dbReference>
<keyword evidence="4" id="KW-0560">Oxidoreductase</keyword>
<dbReference type="VEuPathDB" id="FungiDB:ATEG_02830"/>
<evidence type="ECO:0000256" key="4">
    <source>
        <dbReference type="ARBA" id="ARBA00023002"/>
    </source>
</evidence>
<sequence length="744" mass="82174">MAEPLRPFRVIIIGAGVSGLALALMLERAGIDFVVLERASEDSILRGASIGLQANALRILDQLEIYDEILANNSPVQTVYQRRADGAVIRQTNFTRELERRHGYPLIVLERGHLLRILYARLKNKSKVHYLHRVVDLQSHRDRASAITETGRIFNGDLVAGADGVRSFTRQKIWQSLAEKNPHIALNESKRMTCEYACVFGISTFQSDDPELALGSSHMVYSECASVTCIVGNRNRKFWLLYINLGKKHTSPDIPRYSDADVEGALLRHADIHITKTTRMRDLANNAVKRSMLALEEAAFECWYDERFSIIGDAAHKVTPHAGLGGNTAIESAAALVNLICDGLREKGPLAMSCEDVGAILEKYQNTRNKRVAKVHTISFASARLQGLESYLWRALAVIFVPLMGEEFEVSGCSDLLLGGAPLRFIPYKGRNGIIPWDGWSSQSMADKRTKQLPALRGLEVSSVALISLAVMALAAEHLGLLPWTMSRLNVPSGYGVGGRHNKLETILQFLNMLPWGTIGMVELLRFKNRLLLPLITPIAYFACYSGTKGLCICGLCMLITLGFFNQHGSCAYSHTLTMANARLVVCSLLSSIALLTLRGITWSQGRLLGGADVVLACLLLTPACLFLINTVRVDPWMYGHEDLALVRQAYLINSAVSTVSYFVYFAGTWAGFVPIVHGHLLLVALGMIVVYLNCLWSTAQRAWTWQFAVKLGLVTMGLAAVLGPGSAASLLWFWREDKLRCRG</sequence>
<dbReference type="Gene3D" id="3.50.50.60">
    <property type="entry name" value="FAD/NAD(P)-binding domain"/>
    <property type="match status" value="1"/>
</dbReference>
<organism evidence="7 8">
    <name type="scientific">Aspergillus terreus (strain NIH 2624 / FGSC A1156)</name>
    <dbReference type="NCBI Taxonomy" id="341663"/>
    <lineage>
        <taxon>Eukaryota</taxon>
        <taxon>Fungi</taxon>
        <taxon>Dikarya</taxon>
        <taxon>Ascomycota</taxon>
        <taxon>Pezizomycotina</taxon>
        <taxon>Eurotiomycetes</taxon>
        <taxon>Eurotiomycetidae</taxon>
        <taxon>Eurotiales</taxon>
        <taxon>Aspergillaceae</taxon>
        <taxon>Aspergillus</taxon>
        <taxon>Aspergillus subgen. Circumdati</taxon>
    </lineage>
</organism>
<evidence type="ECO:0000313" key="7">
    <source>
        <dbReference type="EMBL" id="EAU36104.1"/>
    </source>
</evidence>
<reference evidence="8" key="1">
    <citation type="submission" date="2005-09" db="EMBL/GenBank/DDBJ databases">
        <title>Annotation of the Aspergillus terreus NIH2624 genome.</title>
        <authorList>
            <person name="Birren B.W."/>
            <person name="Lander E.S."/>
            <person name="Galagan J.E."/>
            <person name="Nusbaum C."/>
            <person name="Devon K."/>
            <person name="Henn M."/>
            <person name="Ma L.-J."/>
            <person name="Jaffe D.B."/>
            <person name="Butler J."/>
            <person name="Alvarez P."/>
            <person name="Gnerre S."/>
            <person name="Grabherr M."/>
            <person name="Kleber M."/>
            <person name="Mauceli E.W."/>
            <person name="Brockman W."/>
            <person name="Rounsley S."/>
            <person name="Young S.K."/>
            <person name="LaButti K."/>
            <person name="Pushparaj V."/>
            <person name="DeCaprio D."/>
            <person name="Crawford M."/>
            <person name="Koehrsen M."/>
            <person name="Engels R."/>
            <person name="Montgomery P."/>
            <person name="Pearson M."/>
            <person name="Howarth C."/>
            <person name="Larson L."/>
            <person name="Luoma S."/>
            <person name="White J."/>
            <person name="Alvarado L."/>
            <person name="Kodira C.D."/>
            <person name="Zeng Q."/>
            <person name="Oleary S."/>
            <person name="Yandava C."/>
            <person name="Denning D.W."/>
            <person name="Nierman W.C."/>
            <person name="Milne T."/>
            <person name="Madden K."/>
        </authorList>
    </citation>
    <scope>NUCLEOTIDE SEQUENCE [LARGE SCALE GENOMIC DNA]</scope>
    <source>
        <strain evidence="8">NIH 2624 / FGSC A1156</strain>
    </source>
</reference>
<feature type="transmembrane region" description="Helical" evidence="5">
    <location>
        <begin position="539"/>
        <end position="565"/>
    </location>
</feature>
<gene>
    <name evidence="7" type="ORF">ATEG_02830</name>
</gene>
<protein>
    <recommendedName>
        <fullName evidence="6">FAD-binding domain-containing protein</fullName>
    </recommendedName>
</protein>
<evidence type="ECO:0000313" key="8">
    <source>
        <dbReference type="Proteomes" id="UP000007963"/>
    </source>
</evidence>
<evidence type="ECO:0000259" key="6">
    <source>
        <dbReference type="Pfam" id="PF01494"/>
    </source>
</evidence>
<dbReference type="HOGENOM" id="CLU_009665_12_0_1"/>
<dbReference type="Pfam" id="PF01494">
    <property type="entry name" value="FAD_binding_3"/>
    <property type="match status" value="1"/>
</dbReference>
<keyword evidence="2" id="KW-0285">Flavoprotein</keyword>
<dbReference type="RefSeq" id="XP_001212008.1">
    <property type="nucleotide sequence ID" value="XM_001212008.1"/>
</dbReference>
<dbReference type="InterPro" id="IPR036188">
    <property type="entry name" value="FAD/NAD-bd_sf"/>
</dbReference>
<dbReference type="PANTHER" id="PTHR47356">
    <property type="entry name" value="FAD-DEPENDENT MONOOXYGENASE ASQG-RELATED"/>
    <property type="match status" value="1"/>
</dbReference>
<dbReference type="GO" id="GO:0071949">
    <property type="term" value="F:FAD binding"/>
    <property type="evidence" value="ECO:0007669"/>
    <property type="project" value="InterPro"/>
</dbReference>
<keyword evidence="5" id="KW-0812">Transmembrane</keyword>
<feature type="transmembrane region" description="Helical" evidence="5">
    <location>
        <begin position="712"/>
        <end position="735"/>
    </location>
</feature>
<dbReference type="PRINTS" id="PR00420">
    <property type="entry name" value="RNGMNOXGNASE"/>
</dbReference>
<dbReference type="PANTHER" id="PTHR47356:SF2">
    <property type="entry name" value="FAD-BINDING DOMAIN-CONTAINING PROTEIN-RELATED"/>
    <property type="match status" value="1"/>
</dbReference>
<feature type="transmembrane region" description="Helical" evidence="5">
    <location>
        <begin position="577"/>
        <end position="596"/>
    </location>
</feature>
<dbReference type="EMBL" id="CH476597">
    <property type="protein sequence ID" value="EAU36104.1"/>
    <property type="molecule type" value="Genomic_DNA"/>
</dbReference>
<feature type="domain" description="FAD-binding" evidence="6">
    <location>
        <begin position="9"/>
        <end position="375"/>
    </location>
</feature>
<evidence type="ECO:0000256" key="5">
    <source>
        <dbReference type="SAM" id="Phobius"/>
    </source>
</evidence>
<comment type="similarity">
    <text evidence="1">Belongs to the paxM FAD-dependent monooxygenase family.</text>
</comment>
<accession>Q0CU04</accession>
<dbReference type="OrthoDB" id="2431938at2759"/>
<evidence type="ECO:0000256" key="3">
    <source>
        <dbReference type="ARBA" id="ARBA00022827"/>
    </source>
</evidence>
<feature type="transmembrane region" description="Helical" evidence="5">
    <location>
        <begin position="6"/>
        <end position="26"/>
    </location>
</feature>
<dbReference type="GeneID" id="4317732"/>
<dbReference type="GO" id="GO:0004497">
    <property type="term" value="F:monooxygenase activity"/>
    <property type="evidence" value="ECO:0007669"/>
    <property type="project" value="InterPro"/>
</dbReference>
<feature type="transmembrane region" description="Helical" evidence="5">
    <location>
        <begin position="608"/>
        <end position="629"/>
    </location>
</feature>
<dbReference type="AlphaFoldDB" id="Q0CU04"/>
<name>Q0CU04_ASPTN</name>
<evidence type="ECO:0000256" key="2">
    <source>
        <dbReference type="ARBA" id="ARBA00022630"/>
    </source>
</evidence>
<dbReference type="InterPro" id="IPR002938">
    <property type="entry name" value="FAD-bd"/>
</dbReference>
<keyword evidence="5" id="KW-0472">Membrane</keyword>
<feature type="transmembrane region" description="Helical" evidence="5">
    <location>
        <begin position="681"/>
        <end position="700"/>
    </location>
</feature>
<dbReference type="eggNOG" id="KOG2614">
    <property type="taxonomic scope" value="Eukaryota"/>
</dbReference>
<dbReference type="STRING" id="341663.Q0CU04"/>
<keyword evidence="3" id="KW-0274">FAD</keyword>
<keyword evidence="5" id="KW-1133">Transmembrane helix</keyword>